<dbReference type="EMBL" id="LT629777">
    <property type="protein sequence ID" value="SDT19369.1"/>
    <property type="molecule type" value="Genomic_DNA"/>
</dbReference>
<name>A0A1H1YDL5_9PSED</name>
<evidence type="ECO:0000313" key="2">
    <source>
        <dbReference type="Proteomes" id="UP000199524"/>
    </source>
</evidence>
<gene>
    <name evidence="1" type="ORF">SAMN05216598_4358</name>
</gene>
<sequence length="322" mass="35271">MFVNVDALVRSLPDIPDVLAKLHSGDYTLWGGVVRHSKGTEKAGQIVGHLLFPGDSGHVQESLQSLQSTLSSGLGSLQTGMDQVQQSLNVLQGLQSANLVMSGLNLAVTTAGFVIVCKKLDKISQKIDEQSKTIAHTWQLVSEGHERNLLADEARFRGLLVTAMQFCEEGDVPQLRPLIGSFNEQYQFTRLLLERHSRNATSNVVLFDQISLLQNRLVNLGLMMSHVQLKAGSHKYARQSLTELATDIASLNASRVNALSNDRSVASTVTHEQFAGLTRFLQDGTQMTPSLTYQADLIELEVKHPGLLQHATEAREILLIAA</sequence>
<proteinExistence type="predicted"/>
<dbReference type="Proteomes" id="UP000199524">
    <property type="component" value="Chromosome I"/>
</dbReference>
<protein>
    <submittedName>
        <fullName evidence="1">Uncharacterized protein</fullName>
    </submittedName>
</protein>
<accession>A0A1H1YDL5</accession>
<dbReference type="GeneID" id="300209257"/>
<dbReference type="AlphaFoldDB" id="A0A1H1YDL5"/>
<organism evidence="1 2">
    <name type="scientific">Pseudomonas asplenii</name>
    <dbReference type="NCBI Taxonomy" id="53407"/>
    <lineage>
        <taxon>Bacteria</taxon>
        <taxon>Pseudomonadati</taxon>
        <taxon>Pseudomonadota</taxon>
        <taxon>Gammaproteobacteria</taxon>
        <taxon>Pseudomonadales</taxon>
        <taxon>Pseudomonadaceae</taxon>
        <taxon>Pseudomonas</taxon>
    </lineage>
</organism>
<evidence type="ECO:0000313" key="1">
    <source>
        <dbReference type="EMBL" id="SDT19369.1"/>
    </source>
</evidence>
<keyword evidence="2" id="KW-1185">Reference proteome</keyword>
<dbReference type="RefSeq" id="WP_090208686.1">
    <property type="nucleotide sequence ID" value="NZ_LT629777.1"/>
</dbReference>
<reference evidence="2" key="1">
    <citation type="submission" date="2016-10" db="EMBL/GenBank/DDBJ databases">
        <authorList>
            <person name="Varghese N."/>
            <person name="Submissions S."/>
        </authorList>
    </citation>
    <scope>NUCLEOTIDE SEQUENCE [LARGE SCALE GENOMIC DNA]</scope>
    <source>
        <strain evidence="2">ATCC 23835</strain>
    </source>
</reference>